<feature type="compositionally biased region" description="Basic residues" evidence="1">
    <location>
        <begin position="117"/>
        <end position="126"/>
    </location>
</feature>
<protein>
    <submittedName>
        <fullName evidence="3">Uncharacterized protein</fullName>
    </submittedName>
</protein>
<organism evidence="2 3">
    <name type="scientific">Acrobeloides nanus</name>
    <dbReference type="NCBI Taxonomy" id="290746"/>
    <lineage>
        <taxon>Eukaryota</taxon>
        <taxon>Metazoa</taxon>
        <taxon>Ecdysozoa</taxon>
        <taxon>Nematoda</taxon>
        <taxon>Chromadorea</taxon>
        <taxon>Rhabditida</taxon>
        <taxon>Tylenchina</taxon>
        <taxon>Cephalobomorpha</taxon>
        <taxon>Cephaloboidea</taxon>
        <taxon>Cephalobidae</taxon>
        <taxon>Acrobeloides</taxon>
    </lineage>
</organism>
<reference evidence="3" key="1">
    <citation type="submission" date="2022-11" db="UniProtKB">
        <authorList>
            <consortium name="WormBaseParasite"/>
        </authorList>
    </citation>
    <scope>IDENTIFICATION</scope>
</reference>
<dbReference type="WBParaSite" id="ACRNAN_scaffold29202.g26287.t1">
    <property type="protein sequence ID" value="ACRNAN_scaffold29202.g26287.t1"/>
    <property type="gene ID" value="ACRNAN_scaffold29202.g26287"/>
</dbReference>
<dbReference type="AlphaFoldDB" id="A0A914DKV9"/>
<feature type="compositionally biased region" description="Acidic residues" evidence="1">
    <location>
        <begin position="104"/>
        <end position="114"/>
    </location>
</feature>
<name>A0A914DKV9_9BILA</name>
<evidence type="ECO:0000313" key="2">
    <source>
        <dbReference type="Proteomes" id="UP000887540"/>
    </source>
</evidence>
<dbReference type="Proteomes" id="UP000887540">
    <property type="component" value="Unplaced"/>
</dbReference>
<keyword evidence="2" id="KW-1185">Reference proteome</keyword>
<evidence type="ECO:0000313" key="3">
    <source>
        <dbReference type="WBParaSite" id="ACRNAN_scaffold29202.g26287.t1"/>
    </source>
</evidence>
<sequence>MAPKHFPKEGPKEGTTVTVPIATFFKYVKVNGFEGTVTFNAGPHIAMARTALNARPPASNDKEEAAALKLEVEQLKMALANVPQAGSSKSKKDEEGKGASATEPSDESYLDEDGQPVRKKSKKAPE</sequence>
<accession>A0A914DKV9</accession>
<feature type="region of interest" description="Disordered" evidence="1">
    <location>
        <begin position="80"/>
        <end position="126"/>
    </location>
</feature>
<proteinExistence type="predicted"/>
<evidence type="ECO:0000256" key="1">
    <source>
        <dbReference type="SAM" id="MobiDB-lite"/>
    </source>
</evidence>